<keyword evidence="6" id="KW-1185">Reference proteome</keyword>
<evidence type="ECO:0000256" key="1">
    <source>
        <dbReference type="SAM" id="MobiDB-lite"/>
    </source>
</evidence>
<feature type="chain" id="PRO_5040346186" description="ILCR1 Ig-like domain-containing protein" evidence="3">
    <location>
        <begin position="24"/>
        <end position="599"/>
    </location>
</feature>
<evidence type="ECO:0000313" key="6">
    <source>
        <dbReference type="Proteomes" id="UP001152320"/>
    </source>
</evidence>
<feature type="signal peptide" evidence="3">
    <location>
        <begin position="1"/>
        <end position="23"/>
    </location>
</feature>
<feature type="domain" description="ILCR1 Ig-like" evidence="4">
    <location>
        <begin position="222"/>
        <end position="329"/>
    </location>
</feature>
<gene>
    <name evidence="5" type="ORF">HOLleu_05879</name>
</gene>
<keyword evidence="3" id="KW-0732">Signal</keyword>
<proteinExistence type="predicted"/>
<keyword evidence="2" id="KW-0812">Transmembrane</keyword>
<protein>
    <recommendedName>
        <fullName evidence="4">ILCR1 Ig-like domain-containing protein</fullName>
    </recommendedName>
</protein>
<comment type="caution">
    <text evidence="5">The sequence shown here is derived from an EMBL/GenBank/DDBJ whole genome shotgun (WGS) entry which is preliminary data.</text>
</comment>
<dbReference type="InterPro" id="IPR057066">
    <property type="entry name" value="Ig_ILCR1"/>
</dbReference>
<dbReference type="EMBL" id="JAIZAY010000002">
    <property type="protein sequence ID" value="KAJ8047009.1"/>
    <property type="molecule type" value="Genomic_DNA"/>
</dbReference>
<organism evidence="5 6">
    <name type="scientific">Holothuria leucospilota</name>
    <name type="common">Black long sea cucumber</name>
    <name type="synonym">Mertensiothuria leucospilota</name>
    <dbReference type="NCBI Taxonomy" id="206669"/>
    <lineage>
        <taxon>Eukaryota</taxon>
        <taxon>Metazoa</taxon>
        <taxon>Echinodermata</taxon>
        <taxon>Eleutherozoa</taxon>
        <taxon>Echinozoa</taxon>
        <taxon>Holothuroidea</taxon>
        <taxon>Aspidochirotacea</taxon>
        <taxon>Aspidochirotida</taxon>
        <taxon>Holothuriidae</taxon>
        <taxon>Holothuria</taxon>
    </lineage>
</organism>
<dbReference type="Pfam" id="PF23608">
    <property type="entry name" value="Ig_ILCR1"/>
    <property type="match status" value="1"/>
</dbReference>
<accession>A0A9Q1HHP5</accession>
<dbReference type="AlphaFoldDB" id="A0A9Q1HHP5"/>
<sequence>MTMELFFKTLPIFLLVLVHISSSSINSCCRFQHLDYCQVFNLGGTPYCTQDTRQGTHWGCNVEEGGKKNAVPAHITDIDVMYQIEQCLNFKGSSNDASCQQYHSHGFITLNVSFALGDPSLTGILFQVVSSKNLLGSPSCHFVFLNGTLRYDHIIEDQRAKIFYFAGFDEVFEPNTKYIVYIRVLPAPRNRDLDRIYNVSVQIPDCNHLPDDIYFCSKPSAAKWVSDITTAVLEDQESVNVSFTINNDTRHFTDYEIKLWQLPGNETVHRRLVTNNKNNWDCDGQTCVMHEAFNISAGHYYVTVQANKNGYRSSQACRNDRYRVQKECRMAYSAKFVVEDTFTTVTSTGLKTTPATTIDDAQTDLPQLWLFVAVILGVTGAVIIFFGASFCIWCVWKHRYHRDCSPGGDDETVEQWNWDFVTLVGLPHRGHGLPANSIGKGLSTGDLSECMSVNGTSSSVAGNHFSQFNYAPLMRFPHDANHIDNLHKMGLTENGLSDYHLLQTEEPNLSHSDEGYSENGAPIYPDDWQRKRHPADRQDSGISMTQPQNENLDDVTTISDGSSLPDGGQHSLKYPNGVKYHSLTQLPLSEKITGKVTTV</sequence>
<feature type="region of interest" description="Disordered" evidence="1">
    <location>
        <begin position="509"/>
        <end position="550"/>
    </location>
</feature>
<dbReference type="Proteomes" id="UP001152320">
    <property type="component" value="Chromosome 2"/>
</dbReference>
<feature type="compositionally biased region" description="Polar residues" evidence="1">
    <location>
        <begin position="540"/>
        <end position="550"/>
    </location>
</feature>
<reference evidence="5" key="1">
    <citation type="submission" date="2021-10" db="EMBL/GenBank/DDBJ databases">
        <title>Tropical sea cucumber genome reveals ecological adaptation and Cuvierian tubules defense mechanism.</title>
        <authorList>
            <person name="Chen T."/>
        </authorList>
    </citation>
    <scope>NUCLEOTIDE SEQUENCE</scope>
    <source>
        <strain evidence="5">Nanhai2018</strain>
        <tissue evidence="5">Muscle</tissue>
    </source>
</reference>
<evidence type="ECO:0000259" key="4">
    <source>
        <dbReference type="Pfam" id="PF23608"/>
    </source>
</evidence>
<keyword evidence="2" id="KW-1133">Transmembrane helix</keyword>
<name>A0A9Q1HHP5_HOLLE</name>
<evidence type="ECO:0000256" key="2">
    <source>
        <dbReference type="SAM" id="Phobius"/>
    </source>
</evidence>
<feature type="transmembrane region" description="Helical" evidence="2">
    <location>
        <begin position="368"/>
        <end position="396"/>
    </location>
</feature>
<evidence type="ECO:0000256" key="3">
    <source>
        <dbReference type="SAM" id="SignalP"/>
    </source>
</evidence>
<keyword evidence="2" id="KW-0472">Membrane</keyword>
<evidence type="ECO:0000313" key="5">
    <source>
        <dbReference type="EMBL" id="KAJ8047009.1"/>
    </source>
</evidence>